<dbReference type="GO" id="GO:0003743">
    <property type="term" value="F:translation initiation factor activity"/>
    <property type="evidence" value="ECO:0007669"/>
    <property type="project" value="UniProtKB-KW"/>
</dbReference>
<sequence>MNNEDISNKKLTLQGLSKLKLDINLNSLDSQSTGTTIVKKRRKIHSAEEYSLFDESKLGSLTEKEQISRINAVQNATLLKERNQREQEEKIKKEENKEE</sequence>
<proteinExistence type="predicted"/>
<dbReference type="EMBL" id="HBUF01243751">
    <property type="protein sequence ID" value="CAG6677820.1"/>
    <property type="molecule type" value="Transcribed_RNA"/>
</dbReference>
<protein>
    <submittedName>
        <fullName evidence="1">Translation initiation factor IF-2</fullName>
    </submittedName>
</protein>
<accession>A0A8D8T145</accession>
<organism evidence="1">
    <name type="scientific">Cacopsylla melanoneura</name>
    <dbReference type="NCBI Taxonomy" id="428564"/>
    <lineage>
        <taxon>Eukaryota</taxon>
        <taxon>Metazoa</taxon>
        <taxon>Ecdysozoa</taxon>
        <taxon>Arthropoda</taxon>
        <taxon>Hexapoda</taxon>
        <taxon>Insecta</taxon>
        <taxon>Pterygota</taxon>
        <taxon>Neoptera</taxon>
        <taxon>Paraneoptera</taxon>
        <taxon>Hemiptera</taxon>
        <taxon>Sternorrhyncha</taxon>
        <taxon>Psylloidea</taxon>
        <taxon>Psyllidae</taxon>
        <taxon>Psyllinae</taxon>
        <taxon>Cacopsylla</taxon>
    </lineage>
</organism>
<name>A0A8D8T145_9HEMI</name>
<keyword evidence="1" id="KW-0396">Initiation factor</keyword>
<reference evidence="1" key="1">
    <citation type="submission" date="2021-05" db="EMBL/GenBank/DDBJ databases">
        <authorList>
            <person name="Alioto T."/>
            <person name="Alioto T."/>
            <person name="Gomez Garrido J."/>
        </authorList>
    </citation>
    <scope>NUCLEOTIDE SEQUENCE</scope>
</reference>
<keyword evidence="1" id="KW-0648">Protein biosynthesis</keyword>
<evidence type="ECO:0000313" key="1">
    <source>
        <dbReference type="EMBL" id="CAG6677820.1"/>
    </source>
</evidence>
<dbReference type="AlphaFoldDB" id="A0A8D8T145"/>